<organism evidence="3 4">
    <name type="scientific">Roseomonas gilardii</name>
    <dbReference type="NCBI Taxonomy" id="257708"/>
    <lineage>
        <taxon>Bacteria</taxon>
        <taxon>Pseudomonadati</taxon>
        <taxon>Pseudomonadota</taxon>
        <taxon>Alphaproteobacteria</taxon>
        <taxon>Acetobacterales</taxon>
        <taxon>Roseomonadaceae</taxon>
        <taxon>Roseomonas</taxon>
    </lineage>
</organism>
<dbReference type="Pfam" id="PF01844">
    <property type="entry name" value="HNH"/>
    <property type="match status" value="1"/>
</dbReference>
<dbReference type="RefSeq" id="WP_075796723.1">
    <property type="nucleotide sequence ID" value="NZ_CP015583.1"/>
</dbReference>
<feature type="region of interest" description="Disordered" evidence="1">
    <location>
        <begin position="1"/>
        <end position="26"/>
    </location>
</feature>
<evidence type="ECO:0000313" key="4">
    <source>
        <dbReference type="Proteomes" id="UP000185494"/>
    </source>
</evidence>
<evidence type="ECO:0000313" key="3">
    <source>
        <dbReference type="EMBL" id="APT55752.1"/>
    </source>
</evidence>
<accession>A0A1L7AAC2</accession>
<sequence>MLGLTPVPATARPMRELPDLLPDTTDPHAVSAAERLRRERECEAAWARHRGECYPTSSAVNDWEAYHRALLSEEARLHGFVDWNSPRLRERLSAEQNHRCCHCGKRMEADAPDPDDRPSFEHILPRKQGGGNRPCNLAVACRRCNVDRAHKLGWCRGKPRP</sequence>
<feature type="domain" description="HNH" evidence="2">
    <location>
        <begin position="100"/>
        <end position="147"/>
    </location>
</feature>
<gene>
    <name evidence="3" type="ORF">RGI145_00035</name>
</gene>
<dbReference type="AlphaFoldDB" id="A0A1L7AAC2"/>
<reference evidence="3 4" key="1">
    <citation type="submission" date="2016-05" db="EMBL/GenBank/DDBJ databases">
        <title>Complete Genome and Methylome Analysis of Psychrotrophic Bacterial Isolates from Antarctic Lake Untersee.</title>
        <authorList>
            <person name="Fomenkov A."/>
            <person name="Akimov V.N."/>
            <person name="Vasilyeva L.V."/>
            <person name="Andersen D."/>
            <person name="Vincze T."/>
            <person name="Roberts R.J."/>
        </authorList>
    </citation>
    <scope>NUCLEOTIDE SEQUENCE [LARGE SCALE GENOMIC DNA]</scope>
    <source>
        <strain evidence="3 4">U14-5</strain>
    </source>
</reference>
<dbReference type="KEGG" id="rgi:RGI145_00035"/>
<dbReference type="Gene3D" id="1.10.30.50">
    <property type="match status" value="1"/>
</dbReference>
<proteinExistence type="predicted"/>
<protein>
    <recommendedName>
        <fullName evidence="2">HNH domain-containing protein</fullName>
    </recommendedName>
</protein>
<dbReference type="STRING" id="257708.RGI145_00035"/>
<dbReference type="InterPro" id="IPR002711">
    <property type="entry name" value="HNH"/>
</dbReference>
<evidence type="ECO:0000256" key="1">
    <source>
        <dbReference type="SAM" id="MobiDB-lite"/>
    </source>
</evidence>
<name>A0A1L7AAC2_9PROT</name>
<evidence type="ECO:0000259" key="2">
    <source>
        <dbReference type="Pfam" id="PF01844"/>
    </source>
</evidence>
<dbReference type="Proteomes" id="UP000185494">
    <property type="component" value="Chromosome 1"/>
</dbReference>
<dbReference type="InterPro" id="IPR003615">
    <property type="entry name" value="HNH_nuc"/>
</dbReference>
<dbReference type="CDD" id="cd00085">
    <property type="entry name" value="HNHc"/>
    <property type="match status" value="1"/>
</dbReference>
<dbReference type="EMBL" id="CP015583">
    <property type="protein sequence ID" value="APT55752.1"/>
    <property type="molecule type" value="Genomic_DNA"/>
</dbReference>